<dbReference type="Proteomes" id="UP000004931">
    <property type="component" value="Unassembled WGS sequence"/>
</dbReference>
<organism evidence="2 3">
    <name type="scientific">marine gamma proteobacterium HTCC2143</name>
    <dbReference type="NCBI Taxonomy" id="247633"/>
    <lineage>
        <taxon>Bacteria</taxon>
        <taxon>Pseudomonadati</taxon>
        <taxon>Pseudomonadota</taxon>
        <taxon>Gammaproteobacteria</taxon>
        <taxon>Cellvibrionales</taxon>
        <taxon>Spongiibacteraceae</taxon>
        <taxon>BD1-7 clade</taxon>
    </lineage>
</organism>
<reference evidence="2 3" key="1">
    <citation type="journal article" date="2010" name="J. Bacteriol.">
        <title>Genome sequence of the oligotrophic marine Gammaproteobacterium HTCC2143, isolated from the Oregon Coast.</title>
        <authorList>
            <person name="Oh H.M."/>
            <person name="Kang I."/>
            <person name="Ferriera S."/>
            <person name="Giovannoni S.J."/>
            <person name="Cho J.C."/>
        </authorList>
    </citation>
    <scope>NUCLEOTIDE SEQUENCE [LARGE SCALE GENOMIC DNA]</scope>
    <source>
        <strain evidence="2 3">HTCC2143</strain>
    </source>
</reference>
<sequence>MKKIVSEKYETFNSQRKLEEKEAAEKEALNDLKEIEKEIKELLIDKSKSPKGIKN</sequence>
<proteinExistence type="predicted"/>
<evidence type="ECO:0000313" key="2">
    <source>
        <dbReference type="EMBL" id="EAW30849.1"/>
    </source>
</evidence>
<name>A0YEL3_9GAMM</name>
<feature type="coiled-coil region" evidence="1">
    <location>
        <begin position="15"/>
        <end position="45"/>
    </location>
</feature>
<accession>A0YEL3</accession>
<dbReference type="EMBL" id="AAVT01000006">
    <property type="protein sequence ID" value="EAW30849.1"/>
    <property type="molecule type" value="Genomic_DNA"/>
</dbReference>
<gene>
    <name evidence="2" type="ORF">GP2143_02959</name>
</gene>
<evidence type="ECO:0000313" key="3">
    <source>
        <dbReference type="Proteomes" id="UP000004931"/>
    </source>
</evidence>
<dbReference type="AlphaFoldDB" id="A0YEL3"/>
<evidence type="ECO:0000256" key="1">
    <source>
        <dbReference type="SAM" id="Coils"/>
    </source>
</evidence>
<protein>
    <submittedName>
        <fullName evidence="2">Uncharacterized protein</fullName>
    </submittedName>
</protein>
<comment type="caution">
    <text evidence="2">The sequence shown here is derived from an EMBL/GenBank/DDBJ whole genome shotgun (WGS) entry which is preliminary data.</text>
</comment>
<keyword evidence="1" id="KW-0175">Coiled coil</keyword>
<keyword evidence="3" id="KW-1185">Reference proteome</keyword>